<comment type="caution">
    <text evidence="1">The sequence shown here is derived from an EMBL/GenBank/DDBJ whole genome shotgun (WGS) entry which is preliminary data.</text>
</comment>
<keyword evidence="2" id="KW-1185">Reference proteome</keyword>
<evidence type="ECO:0000313" key="2">
    <source>
        <dbReference type="Proteomes" id="UP001055811"/>
    </source>
</evidence>
<protein>
    <submittedName>
        <fullName evidence="1">Uncharacterized protein</fullName>
    </submittedName>
</protein>
<dbReference type="EMBL" id="CM042013">
    <property type="protein sequence ID" value="KAI3739695.1"/>
    <property type="molecule type" value="Genomic_DNA"/>
</dbReference>
<dbReference type="Proteomes" id="UP001055811">
    <property type="component" value="Linkage Group LG05"/>
</dbReference>
<sequence>MWNVKGLTKLHGEDLMHLGAAEHLYISNCDELRYLWEQESEACKSLVSLQKLDVCNCKKLVSSAEKEDNCGISMESLKQVMFMDCDTLESYNCPTSVERLLISVCGSLTSLTFSVVQEHPSPLTESIVSGDFGFLPIYDKVNLVNIHHDQITKLEQQWK</sequence>
<reference evidence="2" key="1">
    <citation type="journal article" date="2022" name="Mol. Ecol. Resour.">
        <title>The genomes of chicory, endive, great burdock and yacon provide insights into Asteraceae palaeo-polyploidization history and plant inulin production.</title>
        <authorList>
            <person name="Fan W."/>
            <person name="Wang S."/>
            <person name="Wang H."/>
            <person name="Wang A."/>
            <person name="Jiang F."/>
            <person name="Liu H."/>
            <person name="Zhao H."/>
            <person name="Xu D."/>
            <person name="Zhang Y."/>
        </authorList>
    </citation>
    <scope>NUCLEOTIDE SEQUENCE [LARGE SCALE GENOMIC DNA]</scope>
    <source>
        <strain evidence="2">cv. Punajuju</strain>
    </source>
</reference>
<name>A0ACB9CZG4_CICIN</name>
<proteinExistence type="predicted"/>
<organism evidence="1 2">
    <name type="scientific">Cichorium intybus</name>
    <name type="common">Chicory</name>
    <dbReference type="NCBI Taxonomy" id="13427"/>
    <lineage>
        <taxon>Eukaryota</taxon>
        <taxon>Viridiplantae</taxon>
        <taxon>Streptophyta</taxon>
        <taxon>Embryophyta</taxon>
        <taxon>Tracheophyta</taxon>
        <taxon>Spermatophyta</taxon>
        <taxon>Magnoliopsida</taxon>
        <taxon>eudicotyledons</taxon>
        <taxon>Gunneridae</taxon>
        <taxon>Pentapetalae</taxon>
        <taxon>asterids</taxon>
        <taxon>campanulids</taxon>
        <taxon>Asterales</taxon>
        <taxon>Asteraceae</taxon>
        <taxon>Cichorioideae</taxon>
        <taxon>Cichorieae</taxon>
        <taxon>Cichoriinae</taxon>
        <taxon>Cichorium</taxon>
    </lineage>
</organism>
<accession>A0ACB9CZG4</accession>
<gene>
    <name evidence="1" type="ORF">L2E82_30106</name>
</gene>
<evidence type="ECO:0000313" key="1">
    <source>
        <dbReference type="EMBL" id="KAI3739695.1"/>
    </source>
</evidence>
<reference evidence="1 2" key="2">
    <citation type="journal article" date="2022" name="Mol. Ecol. Resour.">
        <title>The genomes of chicory, endive, great burdock and yacon provide insights into Asteraceae paleo-polyploidization history and plant inulin production.</title>
        <authorList>
            <person name="Fan W."/>
            <person name="Wang S."/>
            <person name="Wang H."/>
            <person name="Wang A."/>
            <person name="Jiang F."/>
            <person name="Liu H."/>
            <person name="Zhao H."/>
            <person name="Xu D."/>
            <person name="Zhang Y."/>
        </authorList>
    </citation>
    <scope>NUCLEOTIDE SEQUENCE [LARGE SCALE GENOMIC DNA]</scope>
    <source>
        <strain evidence="2">cv. Punajuju</strain>
        <tissue evidence="1">Leaves</tissue>
    </source>
</reference>